<evidence type="ECO:0000313" key="2">
    <source>
        <dbReference type="EMBL" id="ODA28641.1"/>
    </source>
</evidence>
<dbReference type="InterPro" id="IPR008984">
    <property type="entry name" value="SMAD_FHA_dom_sf"/>
</dbReference>
<sequence>MSLVNEIAVKIHLVDPSDGRTLQTWSFESPRITIGRDPQQDVSLSDPYVSRTHAELVRAGSVWQLFSRGRNGILVNGKSITEIRLEPGMSFRLGANGPQFRFDQAQEVTAQATLSFDPESIIVLSFDREAVQDEAENVASTDYFQKLNEKAKELRARRQGRQASSGSS</sequence>
<dbReference type="Gene3D" id="2.60.200.20">
    <property type="match status" value="1"/>
</dbReference>
<protein>
    <recommendedName>
        <fullName evidence="1">FHA domain-containing protein</fullName>
    </recommendedName>
</protein>
<evidence type="ECO:0000259" key="1">
    <source>
        <dbReference type="PROSITE" id="PS50006"/>
    </source>
</evidence>
<proteinExistence type="predicted"/>
<organism evidence="2 3">
    <name type="scientific">Planctopirus hydrillae</name>
    <dbReference type="NCBI Taxonomy" id="1841610"/>
    <lineage>
        <taxon>Bacteria</taxon>
        <taxon>Pseudomonadati</taxon>
        <taxon>Planctomycetota</taxon>
        <taxon>Planctomycetia</taxon>
        <taxon>Planctomycetales</taxon>
        <taxon>Planctomycetaceae</taxon>
        <taxon>Planctopirus</taxon>
    </lineage>
</organism>
<accession>A0A1C3E5W5</accession>
<evidence type="ECO:0000313" key="3">
    <source>
        <dbReference type="Proteomes" id="UP000094828"/>
    </source>
</evidence>
<dbReference type="CDD" id="cd00060">
    <property type="entry name" value="FHA"/>
    <property type="match status" value="1"/>
</dbReference>
<dbReference type="SUPFAM" id="SSF49879">
    <property type="entry name" value="SMAD/FHA domain"/>
    <property type="match status" value="1"/>
</dbReference>
<dbReference type="EMBL" id="LYDR01000152">
    <property type="protein sequence ID" value="ODA28641.1"/>
    <property type="molecule type" value="Genomic_DNA"/>
</dbReference>
<dbReference type="RefSeq" id="WP_068852104.1">
    <property type="nucleotide sequence ID" value="NZ_LYDR01000152.1"/>
</dbReference>
<dbReference type="AlphaFoldDB" id="A0A1C3E5W5"/>
<comment type="caution">
    <text evidence="2">The sequence shown here is derived from an EMBL/GenBank/DDBJ whole genome shotgun (WGS) entry which is preliminary data.</text>
</comment>
<reference evidence="2 3" key="1">
    <citation type="submission" date="2016-05" db="EMBL/GenBank/DDBJ databases">
        <title>Genomic and physiological characterization of Planctopirus sp. isolated from fresh water lake.</title>
        <authorList>
            <person name="Subhash Y."/>
            <person name="Ramana C."/>
        </authorList>
    </citation>
    <scope>NUCLEOTIDE SEQUENCE [LARGE SCALE GENOMIC DNA]</scope>
    <source>
        <strain evidence="2 3">JC280</strain>
    </source>
</reference>
<gene>
    <name evidence="2" type="ORF">A6X21_13235</name>
</gene>
<keyword evidence="3" id="KW-1185">Reference proteome</keyword>
<name>A0A1C3E5W5_9PLAN</name>
<dbReference type="Pfam" id="PF00498">
    <property type="entry name" value="FHA"/>
    <property type="match status" value="1"/>
</dbReference>
<feature type="domain" description="FHA" evidence="1">
    <location>
        <begin position="32"/>
        <end position="80"/>
    </location>
</feature>
<dbReference type="SMART" id="SM00240">
    <property type="entry name" value="FHA"/>
    <property type="match status" value="1"/>
</dbReference>
<dbReference type="PROSITE" id="PS50006">
    <property type="entry name" value="FHA_DOMAIN"/>
    <property type="match status" value="1"/>
</dbReference>
<dbReference type="STRING" id="1841610.A6X21_13235"/>
<dbReference type="InterPro" id="IPR000253">
    <property type="entry name" value="FHA_dom"/>
</dbReference>
<dbReference type="Proteomes" id="UP000094828">
    <property type="component" value="Unassembled WGS sequence"/>
</dbReference>